<dbReference type="InterPro" id="IPR002130">
    <property type="entry name" value="Cyclophilin-type_PPIase_dom"/>
</dbReference>
<name>A0A0S4JRF7_BODSA</name>
<proteinExistence type="predicted"/>
<dbReference type="EC" id="5.2.1.8" evidence="1"/>
<dbReference type="InterPro" id="IPR029000">
    <property type="entry name" value="Cyclophilin-like_dom_sf"/>
</dbReference>
<evidence type="ECO:0000256" key="4">
    <source>
        <dbReference type="SAM" id="MobiDB-lite"/>
    </source>
</evidence>
<dbReference type="SUPFAM" id="SSF50891">
    <property type="entry name" value="Cyclophilin-like"/>
    <property type="match status" value="1"/>
</dbReference>
<sequence>MKYSSGSPYMRARRRKLLGVGIVVGVGVLLLLLTNVALSRSSSSKNSGVSIVSNTAKTDETPLADADRRANRSSVISNLLPHEENLATIVAATNNDAVTTTTVAPLPSTRPIAILHTDHGDITWELLPEDAPKTVANIVRMSHEGVFNKSCFYRYEQGFVLQGGLHCNKPPPHHGRAKNVPLEYKRRNEKYTVALARAGGDLNSGGTEFFINLRDNSGTLGPGKKGGYAVFATVVDGLDTIAALKKLPTKAGGLTRFVSPQPVIEYIEIRNYHPSEDSEEEKEGLKNKSHADGNTPHATKKPQAKKKSHQAATHKNSE</sequence>
<dbReference type="PRINTS" id="PR00153">
    <property type="entry name" value="CSAPPISMRASE"/>
</dbReference>
<feature type="domain" description="PPIase cyclophilin-type" evidence="5">
    <location>
        <begin position="109"/>
        <end position="267"/>
    </location>
</feature>
<evidence type="ECO:0000313" key="6">
    <source>
        <dbReference type="EMBL" id="CUG94094.1"/>
    </source>
</evidence>
<feature type="region of interest" description="Disordered" evidence="4">
    <location>
        <begin position="274"/>
        <end position="318"/>
    </location>
</feature>
<evidence type="ECO:0000259" key="5">
    <source>
        <dbReference type="PROSITE" id="PS50072"/>
    </source>
</evidence>
<dbReference type="EMBL" id="CYKH01002220">
    <property type="protein sequence ID" value="CUG94094.1"/>
    <property type="molecule type" value="Genomic_DNA"/>
</dbReference>
<dbReference type="AlphaFoldDB" id="A0A0S4JRF7"/>
<reference evidence="7" key="1">
    <citation type="submission" date="2015-09" db="EMBL/GenBank/DDBJ databases">
        <authorList>
            <consortium name="Pathogen Informatics"/>
        </authorList>
    </citation>
    <scope>NUCLEOTIDE SEQUENCE [LARGE SCALE GENOMIC DNA]</scope>
    <source>
        <strain evidence="7">Lake Konstanz</strain>
    </source>
</reference>
<feature type="compositionally biased region" description="Basic residues" evidence="4">
    <location>
        <begin position="298"/>
        <end position="309"/>
    </location>
</feature>
<evidence type="ECO:0000313" key="7">
    <source>
        <dbReference type="Proteomes" id="UP000051952"/>
    </source>
</evidence>
<dbReference type="InterPro" id="IPR044665">
    <property type="entry name" value="E_coli_cyclophilin_A-like"/>
</dbReference>
<evidence type="ECO:0000256" key="2">
    <source>
        <dbReference type="ARBA" id="ARBA00023110"/>
    </source>
</evidence>
<keyword evidence="3 6" id="KW-0413">Isomerase</keyword>
<dbReference type="GO" id="GO:0003755">
    <property type="term" value="F:peptidyl-prolyl cis-trans isomerase activity"/>
    <property type="evidence" value="ECO:0007669"/>
    <property type="project" value="UniProtKB-KW"/>
</dbReference>
<accession>A0A0S4JRF7</accession>
<dbReference type="OrthoDB" id="10259919at2759"/>
<dbReference type="Pfam" id="PF00160">
    <property type="entry name" value="Pro_isomerase"/>
    <property type="match status" value="1"/>
</dbReference>
<gene>
    <name evidence="6" type="ORF">BSAL_46465</name>
</gene>
<dbReference type="PROSITE" id="PS50072">
    <property type="entry name" value="CSA_PPIASE_2"/>
    <property type="match status" value="1"/>
</dbReference>
<keyword evidence="2" id="KW-0697">Rotamase</keyword>
<dbReference type="PANTHER" id="PTHR43246">
    <property type="entry name" value="PEPTIDYL-PROLYL CIS-TRANS ISOMERASE CYP38, CHLOROPLASTIC"/>
    <property type="match status" value="1"/>
</dbReference>
<evidence type="ECO:0000256" key="1">
    <source>
        <dbReference type="ARBA" id="ARBA00013194"/>
    </source>
</evidence>
<protein>
    <recommendedName>
        <fullName evidence="1">peptidylprolyl isomerase</fullName>
        <ecNumber evidence="1">5.2.1.8</ecNumber>
    </recommendedName>
</protein>
<evidence type="ECO:0000256" key="3">
    <source>
        <dbReference type="ARBA" id="ARBA00023235"/>
    </source>
</evidence>
<keyword evidence="7" id="KW-1185">Reference proteome</keyword>
<dbReference type="VEuPathDB" id="TriTrypDB:BSAL_46465"/>
<organism evidence="6 7">
    <name type="scientific">Bodo saltans</name>
    <name type="common">Flagellated protozoan</name>
    <dbReference type="NCBI Taxonomy" id="75058"/>
    <lineage>
        <taxon>Eukaryota</taxon>
        <taxon>Discoba</taxon>
        <taxon>Euglenozoa</taxon>
        <taxon>Kinetoplastea</taxon>
        <taxon>Metakinetoplastina</taxon>
        <taxon>Eubodonida</taxon>
        <taxon>Bodonidae</taxon>
        <taxon>Bodo</taxon>
    </lineage>
</organism>
<dbReference type="Gene3D" id="2.40.100.10">
    <property type="entry name" value="Cyclophilin-like"/>
    <property type="match status" value="1"/>
</dbReference>
<dbReference type="Proteomes" id="UP000051952">
    <property type="component" value="Unassembled WGS sequence"/>
</dbReference>